<evidence type="ECO:0000256" key="7">
    <source>
        <dbReference type="ARBA" id="ARBA00023136"/>
    </source>
</evidence>
<reference evidence="10" key="1">
    <citation type="submission" date="2016-06" db="EMBL/GenBank/DDBJ databases">
        <authorList>
            <person name="Varghese N."/>
            <person name="Submissions Spin"/>
        </authorList>
    </citation>
    <scope>NUCLEOTIDE SEQUENCE [LARGE SCALE GENOMIC DNA]</scope>
    <source>
        <strain evidence="10">DSM 45431</strain>
    </source>
</reference>
<dbReference type="PROSITE" id="PS00211">
    <property type="entry name" value="ABC_TRANSPORTER_1"/>
    <property type="match status" value="1"/>
</dbReference>
<dbReference type="CDD" id="cd03257">
    <property type="entry name" value="ABC_NikE_OppD_transporters"/>
    <property type="match status" value="1"/>
</dbReference>
<dbReference type="GO" id="GO:0015833">
    <property type="term" value="P:peptide transport"/>
    <property type="evidence" value="ECO:0007669"/>
    <property type="project" value="InterPro"/>
</dbReference>
<keyword evidence="3" id="KW-0813">Transport</keyword>
<dbReference type="InterPro" id="IPR013563">
    <property type="entry name" value="Oligopep_ABC_C"/>
</dbReference>
<dbReference type="InterPro" id="IPR003439">
    <property type="entry name" value="ABC_transporter-like_ATP-bd"/>
</dbReference>
<evidence type="ECO:0000259" key="8">
    <source>
        <dbReference type="PROSITE" id="PS50893"/>
    </source>
</evidence>
<proteinExistence type="inferred from homology"/>
<dbReference type="EMBL" id="FMHV01000002">
    <property type="protein sequence ID" value="SCL36440.1"/>
    <property type="molecule type" value="Genomic_DNA"/>
</dbReference>
<dbReference type="GO" id="GO:0016887">
    <property type="term" value="F:ATP hydrolysis activity"/>
    <property type="evidence" value="ECO:0007669"/>
    <property type="project" value="InterPro"/>
</dbReference>
<dbReference type="Gene3D" id="3.40.50.300">
    <property type="entry name" value="P-loop containing nucleotide triphosphate hydrolases"/>
    <property type="match status" value="1"/>
</dbReference>
<dbReference type="InterPro" id="IPR003593">
    <property type="entry name" value="AAA+_ATPase"/>
</dbReference>
<keyword evidence="7" id="KW-0472">Membrane</keyword>
<name>A0A1C6T3N7_9ACTN</name>
<keyword evidence="5" id="KW-0547">Nucleotide-binding</keyword>
<dbReference type="FunFam" id="3.40.50.300:FF:000016">
    <property type="entry name" value="Oligopeptide ABC transporter ATP-binding component"/>
    <property type="match status" value="1"/>
</dbReference>
<evidence type="ECO:0000256" key="4">
    <source>
        <dbReference type="ARBA" id="ARBA00022475"/>
    </source>
</evidence>
<dbReference type="Pfam" id="PF00005">
    <property type="entry name" value="ABC_tran"/>
    <property type="match status" value="1"/>
</dbReference>
<feature type="domain" description="ABC transporter" evidence="8">
    <location>
        <begin position="4"/>
        <end position="256"/>
    </location>
</feature>
<dbReference type="InterPro" id="IPR027417">
    <property type="entry name" value="P-loop_NTPase"/>
</dbReference>
<dbReference type="GO" id="GO:0005524">
    <property type="term" value="F:ATP binding"/>
    <property type="evidence" value="ECO:0007669"/>
    <property type="project" value="UniProtKB-KW"/>
</dbReference>
<dbReference type="Pfam" id="PF08352">
    <property type="entry name" value="oligo_HPY"/>
    <property type="match status" value="1"/>
</dbReference>
<dbReference type="PANTHER" id="PTHR43297">
    <property type="entry name" value="OLIGOPEPTIDE TRANSPORT ATP-BINDING PROTEIN APPD"/>
    <property type="match status" value="1"/>
</dbReference>
<accession>A0A1C6T3N7</accession>
<comment type="similarity">
    <text evidence="2">Belongs to the ABC transporter superfamily.</text>
</comment>
<protein>
    <submittedName>
        <fullName evidence="9">Oligopeptide transport system ATP-binding protein</fullName>
    </submittedName>
</protein>
<dbReference type="InterPro" id="IPR017871">
    <property type="entry name" value="ABC_transporter-like_CS"/>
</dbReference>
<dbReference type="Proteomes" id="UP000199413">
    <property type="component" value="Unassembled WGS sequence"/>
</dbReference>
<comment type="subcellular location">
    <subcellularLocation>
        <location evidence="1">Cell membrane</location>
        <topology evidence="1">Peripheral membrane protein</topology>
    </subcellularLocation>
</comment>
<evidence type="ECO:0000256" key="2">
    <source>
        <dbReference type="ARBA" id="ARBA00005417"/>
    </source>
</evidence>
<dbReference type="STRING" id="568872.GA0070624_5554"/>
<keyword evidence="6 9" id="KW-0067">ATP-binding</keyword>
<dbReference type="NCBIfam" id="TIGR01727">
    <property type="entry name" value="oligo_HPY"/>
    <property type="match status" value="1"/>
</dbReference>
<dbReference type="RefSeq" id="WP_245719035.1">
    <property type="nucleotide sequence ID" value="NZ_FMHV01000002.1"/>
</dbReference>
<dbReference type="PANTHER" id="PTHR43297:SF2">
    <property type="entry name" value="DIPEPTIDE TRANSPORT ATP-BINDING PROTEIN DPPD"/>
    <property type="match status" value="1"/>
</dbReference>
<keyword evidence="4" id="KW-1003">Cell membrane</keyword>
<sequence length="337" mass="36716">MSLLEVQDLHTEFRTRHGVVRAVDGVTFSVEPGETLALVGESGCGKSATAMSIIGLLPGGTRGRVVQGTIQFEGRDLRSLSERQMEDVRGRDIGTIFQDPSTSLNPSFTIGSHLVEALRRHSSLTKVQARTRAVELLSEVRIPDPARRLDGYPHQLSGGMRQRVMIALALACGPRLLIADEPTTALDVTIQAEILALLARIREERRMSMLLITHDMGVAALTADRVAVMYAGQIVEHAAVSEVFAHPEHPYTEALMAAMPTVGGTNVRHGRLSAIGGAPPNLIDPPTHCRFADRCPHTREADGCTTSMPQLQELRPGHWVRSFHAATERMREGSHAQ</sequence>
<evidence type="ECO:0000256" key="6">
    <source>
        <dbReference type="ARBA" id="ARBA00022840"/>
    </source>
</evidence>
<evidence type="ECO:0000313" key="9">
    <source>
        <dbReference type="EMBL" id="SCL36440.1"/>
    </source>
</evidence>
<gene>
    <name evidence="9" type="ORF">GA0070624_5554</name>
</gene>
<dbReference type="SMART" id="SM00382">
    <property type="entry name" value="AAA"/>
    <property type="match status" value="1"/>
</dbReference>
<keyword evidence="10" id="KW-1185">Reference proteome</keyword>
<dbReference type="AlphaFoldDB" id="A0A1C6T3N7"/>
<dbReference type="SUPFAM" id="SSF52540">
    <property type="entry name" value="P-loop containing nucleoside triphosphate hydrolases"/>
    <property type="match status" value="1"/>
</dbReference>
<dbReference type="GO" id="GO:0005886">
    <property type="term" value="C:plasma membrane"/>
    <property type="evidence" value="ECO:0007669"/>
    <property type="project" value="UniProtKB-SubCell"/>
</dbReference>
<evidence type="ECO:0000256" key="5">
    <source>
        <dbReference type="ARBA" id="ARBA00022741"/>
    </source>
</evidence>
<organism evidence="9 10">
    <name type="scientific">Micromonospora rhizosphaerae</name>
    <dbReference type="NCBI Taxonomy" id="568872"/>
    <lineage>
        <taxon>Bacteria</taxon>
        <taxon>Bacillati</taxon>
        <taxon>Actinomycetota</taxon>
        <taxon>Actinomycetes</taxon>
        <taxon>Micromonosporales</taxon>
        <taxon>Micromonosporaceae</taxon>
        <taxon>Micromonospora</taxon>
    </lineage>
</organism>
<dbReference type="PROSITE" id="PS50893">
    <property type="entry name" value="ABC_TRANSPORTER_2"/>
    <property type="match status" value="1"/>
</dbReference>
<dbReference type="InterPro" id="IPR050388">
    <property type="entry name" value="ABC_Ni/Peptide_Import"/>
</dbReference>
<evidence type="ECO:0000313" key="10">
    <source>
        <dbReference type="Proteomes" id="UP000199413"/>
    </source>
</evidence>
<evidence type="ECO:0000256" key="3">
    <source>
        <dbReference type="ARBA" id="ARBA00022448"/>
    </source>
</evidence>
<evidence type="ECO:0000256" key="1">
    <source>
        <dbReference type="ARBA" id="ARBA00004202"/>
    </source>
</evidence>